<dbReference type="AlphaFoldDB" id="A0A975P6S6"/>
<dbReference type="PROSITE" id="PS00330">
    <property type="entry name" value="HEMOLYSIN_CALCIUM"/>
    <property type="match status" value="2"/>
</dbReference>
<keyword evidence="4" id="KW-1185">Reference proteome</keyword>
<sequence>MSTLDATRNIKKGIDLSAFFDGTFGPVSADDAGRLSLSFAGKRLALTGDYTFENGVGEGTVTAAQITVFGQPILRMTSAPIDLADLLDFLEGASGRAFFAELFADADRMSGTKWRDNLQGFGGDDTLNGGAGNDTLAGDGGADLLQGEAGRDLLEGNRGNDTLIGGFAQDTLMGGTGNDQLRGGGGEDRLDGGLGADRLRGGEGTDYFIFSGKSGADVVTDMTDEDRLILGAEYWEGMETAQDVLEAYAVTRGGSTFLELDGNSIKILGWTDIDALASRLGTMDLI</sequence>
<dbReference type="PANTHER" id="PTHR38340:SF1">
    <property type="entry name" value="S-LAYER PROTEIN"/>
    <property type="match status" value="1"/>
</dbReference>
<dbReference type="GO" id="GO:0005576">
    <property type="term" value="C:extracellular region"/>
    <property type="evidence" value="ECO:0007669"/>
    <property type="project" value="UniProtKB-SubCell"/>
</dbReference>
<dbReference type="RefSeq" id="WP_215504048.1">
    <property type="nucleotide sequence ID" value="NZ_CP076361.1"/>
</dbReference>
<evidence type="ECO:0000313" key="4">
    <source>
        <dbReference type="Proteomes" id="UP000679352"/>
    </source>
</evidence>
<evidence type="ECO:0000256" key="1">
    <source>
        <dbReference type="ARBA" id="ARBA00004613"/>
    </source>
</evidence>
<gene>
    <name evidence="3" type="ORF">KM031_01980</name>
</gene>
<dbReference type="GO" id="GO:0005509">
    <property type="term" value="F:calcium ion binding"/>
    <property type="evidence" value="ECO:0007669"/>
    <property type="project" value="InterPro"/>
</dbReference>
<dbReference type="Pfam" id="PF00353">
    <property type="entry name" value="HemolysinCabind"/>
    <property type="match status" value="2"/>
</dbReference>
<evidence type="ECO:0000256" key="2">
    <source>
        <dbReference type="ARBA" id="ARBA00022525"/>
    </source>
</evidence>
<dbReference type="Proteomes" id="UP000679352">
    <property type="component" value="Chromosome"/>
</dbReference>
<comment type="subcellular location">
    <subcellularLocation>
        <location evidence="1">Secreted</location>
    </subcellularLocation>
</comment>
<organism evidence="3 4">
    <name type="scientific">Gemmobacter fulvus</name>
    <dbReference type="NCBI Taxonomy" id="2840474"/>
    <lineage>
        <taxon>Bacteria</taxon>
        <taxon>Pseudomonadati</taxon>
        <taxon>Pseudomonadota</taxon>
        <taxon>Alphaproteobacteria</taxon>
        <taxon>Rhodobacterales</taxon>
        <taxon>Paracoccaceae</taxon>
        <taxon>Gemmobacter</taxon>
    </lineage>
</organism>
<name>A0A975P6S6_9RHOB</name>
<dbReference type="Gene3D" id="2.150.10.10">
    <property type="entry name" value="Serralysin-like metalloprotease, C-terminal"/>
    <property type="match status" value="2"/>
</dbReference>
<dbReference type="EMBL" id="CP076361">
    <property type="protein sequence ID" value="QWK90704.1"/>
    <property type="molecule type" value="Genomic_DNA"/>
</dbReference>
<dbReference type="InterPro" id="IPR001343">
    <property type="entry name" value="Hemolysn_Ca-bd"/>
</dbReference>
<keyword evidence="2" id="KW-0964">Secreted</keyword>
<dbReference type="KEGG" id="gfu:KM031_01980"/>
<dbReference type="PRINTS" id="PR00313">
    <property type="entry name" value="CABNDNGRPT"/>
</dbReference>
<dbReference type="InterPro" id="IPR011049">
    <property type="entry name" value="Serralysin-like_metalloprot_C"/>
</dbReference>
<dbReference type="InterPro" id="IPR050557">
    <property type="entry name" value="RTX_toxin/Mannuronan_C5-epim"/>
</dbReference>
<dbReference type="PANTHER" id="PTHR38340">
    <property type="entry name" value="S-LAYER PROTEIN"/>
    <property type="match status" value="1"/>
</dbReference>
<dbReference type="SUPFAM" id="SSF51120">
    <property type="entry name" value="beta-Roll"/>
    <property type="match status" value="2"/>
</dbReference>
<accession>A0A975P6S6</accession>
<evidence type="ECO:0008006" key="5">
    <source>
        <dbReference type="Google" id="ProtNLM"/>
    </source>
</evidence>
<dbReference type="InterPro" id="IPR018511">
    <property type="entry name" value="Hemolysin-typ_Ca-bd_CS"/>
</dbReference>
<reference evidence="3" key="1">
    <citation type="submission" date="2021-06" db="EMBL/GenBank/DDBJ databases">
        <title>Direct submission.</title>
        <authorList>
            <person name="Lee C.-S."/>
            <person name="Jin L."/>
        </authorList>
    </citation>
    <scope>NUCLEOTIDE SEQUENCE</scope>
    <source>
        <strain evidence="3">Con5</strain>
    </source>
</reference>
<evidence type="ECO:0000313" key="3">
    <source>
        <dbReference type="EMBL" id="QWK90704.1"/>
    </source>
</evidence>
<proteinExistence type="predicted"/>
<protein>
    <recommendedName>
        <fullName evidence="5">Calcium-binding protein</fullName>
    </recommendedName>
</protein>